<sequence>MDREFDVLGQYRAITAKLKRRFLKKPNVSEASGQFGSLAAELKRQDCPHYAGFCSLAKARCENTLSNATGEVEALTEAARLFLQAEKNCVELRCPSFEEHITEAIHLFNQAIKTHCAQGNSALGACLCLEIGDALRCMNRPHEAMVHYQHAAELQHQNPTEALQSMTLVASCKIDSGDFDGALSVLTEMAYFAEERGSVGQQQGKLQGPYQDILAHCEIGRVLLLMLLQPTPQLIRSQHAQILDKYSEGGMGGYPVDYMNRELFLLLQSVVMVCQDQDVDTLRKLEKELWTYLDPQQQHLLHLITLKLSHKGG</sequence>
<organism evidence="1 2">
    <name type="scientific">Acropora cervicornis</name>
    <name type="common">Staghorn coral</name>
    <dbReference type="NCBI Taxonomy" id="6130"/>
    <lineage>
        <taxon>Eukaryota</taxon>
        <taxon>Metazoa</taxon>
        <taxon>Cnidaria</taxon>
        <taxon>Anthozoa</taxon>
        <taxon>Hexacorallia</taxon>
        <taxon>Scleractinia</taxon>
        <taxon>Astrocoeniina</taxon>
        <taxon>Acroporidae</taxon>
        <taxon>Acropora</taxon>
    </lineage>
</organism>
<dbReference type="InterPro" id="IPR011990">
    <property type="entry name" value="TPR-like_helical_dom_sf"/>
</dbReference>
<dbReference type="GO" id="GO:0099518">
    <property type="term" value="P:vesicle cytoskeletal trafficking"/>
    <property type="evidence" value="ECO:0007669"/>
    <property type="project" value="TreeGrafter"/>
</dbReference>
<proteinExistence type="predicted"/>
<comment type="caution">
    <text evidence="1">The sequence shown here is derived from an EMBL/GenBank/DDBJ whole genome shotgun (WGS) entry which is preliminary data.</text>
</comment>
<accession>A0AAD9VDP7</accession>
<evidence type="ECO:0000313" key="1">
    <source>
        <dbReference type="EMBL" id="KAK2570182.1"/>
    </source>
</evidence>
<dbReference type="AlphaFoldDB" id="A0AAD9VDP7"/>
<reference evidence="1" key="2">
    <citation type="journal article" date="2023" name="Science">
        <title>Genomic signatures of disease resistance in endangered staghorn corals.</title>
        <authorList>
            <person name="Vollmer S.V."/>
            <person name="Selwyn J.D."/>
            <person name="Despard B.A."/>
            <person name="Roesel C.L."/>
        </authorList>
    </citation>
    <scope>NUCLEOTIDE SEQUENCE</scope>
    <source>
        <strain evidence="1">K2</strain>
    </source>
</reference>
<gene>
    <name evidence="1" type="ORF">P5673_004950</name>
</gene>
<dbReference type="Gene3D" id="1.25.40.10">
    <property type="entry name" value="Tetratricopeptide repeat domain"/>
    <property type="match status" value="1"/>
</dbReference>
<name>A0AAD9VDP7_ACRCE</name>
<dbReference type="PANTHER" id="PTHR16797:SF4">
    <property type="entry name" value="40-KDA HUNTINGTIN-ASSOCIATED PROTEIN"/>
    <property type="match status" value="1"/>
</dbReference>
<reference evidence="1" key="1">
    <citation type="journal article" date="2023" name="G3 (Bethesda)">
        <title>Whole genome assembly and annotation of the endangered Caribbean coral Acropora cervicornis.</title>
        <authorList>
            <person name="Selwyn J.D."/>
            <person name="Vollmer S.V."/>
        </authorList>
    </citation>
    <scope>NUCLEOTIDE SEQUENCE</scope>
    <source>
        <strain evidence="1">K2</strain>
    </source>
</reference>
<keyword evidence="2" id="KW-1185">Reference proteome</keyword>
<dbReference type="PANTHER" id="PTHR16797">
    <property type="entry name" value="FACTOR VIII-ASSOCIATED GENE 1"/>
    <property type="match status" value="1"/>
</dbReference>
<protein>
    <submittedName>
        <fullName evidence="1">40-kDa huntingtin-associated protein</fullName>
    </submittedName>
</protein>
<dbReference type="Proteomes" id="UP001249851">
    <property type="component" value="Unassembled WGS sequence"/>
</dbReference>
<dbReference type="SUPFAM" id="SSF48452">
    <property type="entry name" value="TPR-like"/>
    <property type="match status" value="1"/>
</dbReference>
<dbReference type="Pfam" id="PF14938">
    <property type="entry name" value="SNAP"/>
    <property type="match status" value="1"/>
</dbReference>
<evidence type="ECO:0000313" key="2">
    <source>
        <dbReference type="Proteomes" id="UP001249851"/>
    </source>
</evidence>
<dbReference type="InterPro" id="IPR039494">
    <property type="entry name" value="F8A"/>
</dbReference>
<dbReference type="GO" id="GO:0005769">
    <property type="term" value="C:early endosome"/>
    <property type="evidence" value="ECO:0007669"/>
    <property type="project" value="TreeGrafter"/>
</dbReference>
<dbReference type="EMBL" id="JARQWQ010000008">
    <property type="protein sequence ID" value="KAK2570182.1"/>
    <property type="molecule type" value="Genomic_DNA"/>
</dbReference>